<dbReference type="PANTHER" id="PTHR43046:SF16">
    <property type="entry name" value="ADP-RIBOSE PYROPHOSPHATASE YJHB-RELATED"/>
    <property type="match status" value="1"/>
</dbReference>
<dbReference type="AlphaFoldDB" id="A0A5S4H0K1"/>
<dbReference type="Gene3D" id="3.90.79.10">
    <property type="entry name" value="Nucleoside Triphosphate Pyrophosphohydrolase"/>
    <property type="match status" value="1"/>
</dbReference>
<evidence type="ECO:0000256" key="3">
    <source>
        <dbReference type="ARBA" id="ARBA00022801"/>
    </source>
</evidence>
<evidence type="ECO:0000313" key="7">
    <source>
        <dbReference type="Proteomes" id="UP000305238"/>
    </source>
</evidence>
<dbReference type="SUPFAM" id="SSF55811">
    <property type="entry name" value="Nudix"/>
    <property type="match status" value="1"/>
</dbReference>
<dbReference type="InterPro" id="IPR015797">
    <property type="entry name" value="NUDIX_hydrolase-like_dom_sf"/>
</dbReference>
<evidence type="ECO:0000259" key="5">
    <source>
        <dbReference type="PROSITE" id="PS51462"/>
    </source>
</evidence>
<dbReference type="CDD" id="cd02883">
    <property type="entry name" value="NUDIX_Hydrolase"/>
    <property type="match status" value="1"/>
</dbReference>
<dbReference type="InterPro" id="IPR020084">
    <property type="entry name" value="NUDIX_hydrolase_CS"/>
</dbReference>
<dbReference type="PROSITE" id="PS00893">
    <property type="entry name" value="NUDIX_BOX"/>
    <property type="match status" value="1"/>
</dbReference>
<evidence type="ECO:0000313" key="6">
    <source>
        <dbReference type="EMBL" id="TMR38221.1"/>
    </source>
</evidence>
<dbReference type="EMBL" id="VCKZ01000108">
    <property type="protein sequence ID" value="TMR38221.1"/>
    <property type="molecule type" value="Genomic_DNA"/>
</dbReference>
<reference evidence="6 7" key="1">
    <citation type="submission" date="2019-05" db="EMBL/GenBank/DDBJ databases">
        <title>Draft genome sequence of Actinomadura geliboluensis A8036.</title>
        <authorList>
            <person name="Saricaoglu S."/>
            <person name="Isik K."/>
        </authorList>
    </citation>
    <scope>NUCLEOTIDE SEQUENCE [LARGE SCALE GENOMIC DNA]</scope>
    <source>
        <strain evidence="6 7">A8036</strain>
    </source>
</reference>
<evidence type="ECO:0000256" key="1">
    <source>
        <dbReference type="ARBA" id="ARBA00001946"/>
    </source>
</evidence>
<gene>
    <name evidence="6" type="ORF">ETD96_16750</name>
</gene>
<name>A0A5S4H0K1_9ACTN</name>
<dbReference type="Proteomes" id="UP000305238">
    <property type="component" value="Unassembled WGS sequence"/>
</dbReference>
<evidence type="ECO:0000256" key="2">
    <source>
        <dbReference type="ARBA" id="ARBA00005582"/>
    </source>
</evidence>
<accession>A0A5S4H0K1</accession>
<dbReference type="PROSITE" id="PS51462">
    <property type="entry name" value="NUDIX"/>
    <property type="match status" value="1"/>
</dbReference>
<comment type="similarity">
    <text evidence="2 4">Belongs to the Nudix hydrolase family.</text>
</comment>
<evidence type="ECO:0000256" key="4">
    <source>
        <dbReference type="RuleBase" id="RU003476"/>
    </source>
</evidence>
<dbReference type="PRINTS" id="PR00502">
    <property type="entry name" value="NUDIXFAMILY"/>
</dbReference>
<dbReference type="InterPro" id="IPR000086">
    <property type="entry name" value="NUDIX_hydrolase_dom"/>
</dbReference>
<proteinExistence type="inferred from homology"/>
<dbReference type="InterPro" id="IPR020476">
    <property type="entry name" value="Nudix_hydrolase"/>
</dbReference>
<dbReference type="Pfam" id="PF00293">
    <property type="entry name" value="NUDIX"/>
    <property type="match status" value="1"/>
</dbReference>
<protein>
    <submittedName>
        <fullName evidence="6">NUDIX hydrolase</fullName>
    </submittedName>
</protein>
<organism evidence="6 7">
    <name type="scientific">Actinomadura geliboluensis</name>
    <dbReference type="NCBI Taxonomy" id="882440"/>
    <lineage>
        <taxon>Bacteria</taxon>
        <taxon>Bacillati</taxon>
        <taxon>Actinomycetota</taxon>
        <taxon>Actinomycetes</taxon>
        <taxon>Streptosporangiales</taxon>
        <taxon>Thermomonosporaceae</taxon>
        <taxon>Actinomadura</taxon>
    </lineage>
</organism>
<comment type="caution">
    <text evidence="6">The sequence shown here is derived from an EMBL/GenBank/DDBJ whole genome shotgun (WGS) entry which is preliminary data.</text>
</comment>
<dbReference type="GO" id="GO:0016787">
    <property type="term" value="F:hydrolase activity"/>
    <property type="evidence" value="ECO:0007669"/>
    <property type="project" value="UniProtKB-KW"/>
</dbReference>
<dbReference type="OrthoDB" id="9804442at2"/>
<sequence>MTLSSFGRTGQLVSAVVRQGTDILMVRERHGADDVWVLPGGQVEPGELIHDAMVREIREETGLRLLGPISLAYICQYLVEDPVWAGIWTVFTFEVATAPTCNLSPDDPDGLVLEAAWVPVDEAVARLGQSAFRPRREPILHHLGKKSDATAGTPLWVWPDGVDNDPVIFPAQSPAAELSGSW</sequence>
<dbReference type="RefSeq" id="WP_138637398.1">
    <property type="nucleotide sequence ID" value="NZ_JASWDG010000044.1"/>
</dbReference>
<feature type="domain" description="Nudix hydrolase" evidence="5">
    <location>
        <begin position="8"/>
        <end position="141"/>
    </location>
</feature>
<keyword evidence="3 4" id="KW-0378">Hydrolase</keyword>
<keyword evidence="7" id="KW-1185">Reference proteome</keyword>
<comment type="cofactor">
    <cofactor evidence="1">
        <name>Mg(2+)</name>
        <dbReference type="ChEBI" id="CHEBI:18420"/>
    </cofactor>
</comment>
<dbReference type="PANTHER" id="PTHR43046">
    <property type="entry name" value="GDP-MANNOSE MANNOSYL HYDROLASE"/>
    <property type="match status" value="1"/>
</dbReference>